<reference evidence="2" key="1">
    <citation type="journal article" date="2016" name="Nature">
        <title>Genome evolution in the allotetraploid frog Xenopus laevis.</title>
        <authorList>
            <person name="Session A.M."/>
            <person name="Uno Y."/>
            <person name="Kwon T."/>
            <person name="Chapman J.A."/>
            <person name="Toyoda A."/>
            <person name="Takahashi S."/>
            <person name="Fukui A."/>
            <person name="Hikosaka A."/>
            <person name="Suzuki A."/>
            <person name="Kondo M."/>
            <person name="van Heeringen S.J."/>
            <person name="Quigley I."/>
            <person name="Heinz S."/>
            <person name="Ogino H."/>
            <person name="Ochi H."/>
            <person name="Hellsten U."/>
            <person name="Lyons J.B."/>
            <person name="Simakov O."/>
            <person name="Putnam N."/>
            <person name="Stites J."/>
            <person name="Kuroki Y."/>
            <person name="Tanaka T."/>
            <person name="Michiue T."/>
            <person name="Watanabe M."/>
            <person name="Bogdanovic O."/>
            <person name="Lister R."/>
            <person name="Georgiou G."/>
            <person name="Paranjpe S.S."/>
            <person name="van Kruijsbergen I."/>
            <person name="Shu S."/>
            <person name="Carlson J."/>
            <person name="Kinoshita T."/>
            <person name="Ohta Y."/>
            <person name="Mawaribuchi S."/>
            <person name="Jenkins J."/>
            <person name="Grimwood J."/>
            <person name="Schmutz J."/>
            <person name="Mitros T."/>
            <person name="Mozaffari S.V."/>
            <person name="Suzuki Y."/>
            <person name="Haramoto Y."/>
            <person name="Yamamoto T.S."/>
            <person name="Takagi C."/>
            <person name="Heald R."/>
            <person name="Miller K."/>
            <person name="Haudenschild C."/>
            <person name="Kitzman J."/>
            <person name="Nakayama T."/>
            <person name="Izutsu Y."/>
            <person name="Robert J."/>
            <person name="Fortriede J."/>
            <person name="Burns K."/>
            <person name="Lotay V."/>
            <person name="Karimi K."/>
            <person name="Yasuoka Y."/>
            <person name="Dichmann D.S."/>
            <person name="Flajnik M.F."/>
            <person name="Houston D.W."/>
            <person name="Shendure J."/>
            <person name="DuPasquier L."/>
            <person name="Vize P.D."/>
            <person name="Zorn A.M."/>
            <person name="Ito M."/>
            <person name="Marcotte E.M."/>
            <person name="Wallingford J.B."/>
            <person name="Ito Y."/>
            <person name="Asashima M."/>
            <person name="Ueno N."/>
            <person name="Matsuda Y."/>
            <person name="Veenstra G.J."/>
            <person name="Fujiyama A."/>
            <person name="Harland R.M."/>
            <person name="Taira M."/>
            <person name="Rokhsar D.S."/>
        </authorList>
    </citation>
    <scope>NUCLEOTIDE SEQUENCE [LARGE SCALE GENOMIC DNA]</scope>
    <source>
        <strain evidence="2">J</strain>
    </source>
</reference>
<accession>A0A974BYQ4</accession>
<sequence>MSPVICLLTCRIFHMEIVGPSRFLSCLAVNGLTMPVGVSANPLLLKTVYQNLGYICWCHRTLSLGTSPSGNMDAIFKLTGLIRIEVTGQLHGADARCTKSQDIGRLWGKLFGYDIRATMNYHAPIATLEHSYRAGDVGEYLL</sequence>
<protein>
    <submittedName>
        <fullName evidence="1">Uncharacterized protein</fullName>
    </submittedName>
</protein>
<dbReference type="AlphaFoldDB" id="A0A974BYQ4"/>
<name>A0A974BYQ4_XENLA</name>
<organism evidence="1 2">
    <name type="scientific">Xenopus laevis</name>
    <name type="common">African clawed frog</name>
    <dbReference type="NCBI Taxonomy" id="8355"/>
    <lineage>
        <taxon>Eukaryota</taxon>
        <taxon>Metazoa</taxon>
        <taxon>Chordata</taxon>
        <taxon>Craniata</taxon>
        <taxon>Vertebrata</taxon>
        <taxon>Euteleostomi</taxon>
        <taxon>Amphibia</taxon>
        <taxon>Batrachia</taxon>
        <taxon>Anura</taxon>
        <taxon>Pipoidea</taxon>
        <taxon>Pipidae</taxon>
        <taxon>Xenopodinae</taxon>
        <taxon>Xenopus</taxon>
        <taxon>Xenopus</taxon>
    </lineage>
</organism>
<dbReference type="Proteomes" id="UP000694892">
    <property type="component" value="Chromosome 9_10L"/>
</dbReference>
<dbReference type="EMBL" id="CM004482">
    <property type="protein sequence ID" value="OCT63171.1"/>
    <property type="molecule type" value="Genomic_DNA"/>
</dbReference>
<gene>
    <name evidence="1" type="ORF">XELAEV_18044269mg</name>
</gene>
<evidence type="ECO:0000313" key="1">
    <source>
        <dbReference type="EMBL" id="OCT63171.1"/>
    </source>
</evidence>
<proteinExistence type="predicted"/>
<evidence type="ECO:0000313" key="2">
    <source>
        <dbReference type="Proteomes" id="UP000694892"/>
    </source>
</evidence>